<accession>A0AAW0YNR3</accession>
<evidence type="ECO:0000256" key="1">
    <source>
        <dbReference type="SAM" id="MobiDB-lite"/>
    </source>
</evidence>
<reference evidence="2 3" key="1">
    <citation type="journal article" date="2024" name="bioRxiv">
        <title>Comparative genomics of Cryptococcus and Kwoniella reveals pathogenesis evolution and contrasting karyotype dynamics via intercentromeric recombination or chromosome fusion.</title>
        <authorList>
            <person name="Coelho M.A."/>
            <person name="David-Palma M."/>
            <person name="Shea T."/>
            <person name="Bowers K."/>
            <person name="McGinley-Smith S."/>
            <person name="Mohammad A.W."/>
            <person name="Gnirke A."/>
            <person name="Yurkov A.M."/>
            <person name="Nowrousian M."/>
            <person name="Sun S."/>
            <person name="Cuomo C.A."/>
            <person name="Heitman J."/>
        </authorList>
    </citation>
    <scope>NUCLEOTIDE SEQUENCE [LARGE SCALE GENOMIC DNA]</scope>
    <source>
        <strain evidence="2 3">CBS 13917</strain>
    </source>
</reference>
<dbReference type="GeneID" id="92179976"/>
<organism evidence="2 3">
    <name type="scientific">Kwoniella newhampshirensis</name>
    <dbReference type="NCBI Taxonomy" id="1651941"/>
    <lineage>
        <taxon>Eukaryota</taxon>
        <taxon>Fungi</taxon>
        <taxon>Dikarya</taxon>
        <taxon>Basidiomycota</taxon>
        <taxon>Agaricomycotina</taxon>
        <taxon>Tremellomycetes</taxon>
        <taxon>Tremellales</taxon>
        <taxon>Cryptococcaceae</taxon>
        <taxon>Kwoniella</taxon>
    </lineage>
</organism>
<proteinExistence type="predicted"/>
<dbReference type="RefSeq" id="XP_066803332.1">
    <property type="nucleotide sequence ID" value="XM_066945831.1"/>
</dbReference>
<feature type="compositionally biased region" description="Basic and acidic residues" evidence="1">
    <location>
        <begin position="142"/>
        <end position="157"/>
    </location>
</feature>
<comment type="caution">
    <text evidence="2">The sequence shown here is derived from an EMBL/GenBank/DDBJ whole genome shotgun (WGS) entry which is preliminary data.</text>
</comment>
<evidence type="ECO:0000313" key="3">
    <source>
        <dbReference type="Proteomes" id="UP001388673"/>
    </source>
</evidence>
<feature type="compositionally biased region" description="Polar residues" evidence="1">
    <location>
        <begin position="231"/>
        <end position="244"/>
    </location>
</feature>
<dbReference type="Proteomes" id="UP001388673">
    <property type="component" value="Unassembled WGS sequence"/>
</dbReference>
<feature type="region of interest" description="Disordered" evidence="1">
    <location>
        <begin position="142"/>
        <end position="244"/>
    </location>
</feature>
<dbReference type="EMBL" id="JBCAWK010000005">
    <property type="protein sequence ID" value="KAK8858491.1"/>
    <property type="molecule type" value="Genomic_DNA"/>
</dbReference>
<feature type="compositionally biased region" description="Low complexity" evidence="1">
    <location>
        <begin position="158"/>
        <end position="177"/>
    </location>
</feature>
<dbReference type="AlphaFoldDB" id="A0AAW0YNR3"/>
<sequence>MHLNTSSGPNLTSRAMDLIPRIASETGIDLTSFVSDIQYRTSQLKMDDLSRADKSCIASRIETIAKRYGFETPSVVRSYLKSNRWSEGEDESQVREDVKSALSSVEVKGKEFEGMGGNLSQGLRDDLSRVMSDACSEMFEERSKASRKSSDWNDHSSRYTSSPSASSYDTYSSERSYGPGRHGKLGHSGHTPKPTDWSNYSPEPGYSDSSTCITTTSSQTDPSSHDPRASPSYSHRSRASISAY</sequence>
<evidence type="ECO:0000313" key="2">
    <source>
        <dbReference type="EMBL" id="KAK8858491.1"/>
    </source>
</evidence>
<protein>
    <submittedName>
        <fullName evidence="2">Uncharacterized protein</fullName>
    </submittedName>
</protein>
<gene>
    <name evidence="2" type="ORF">IAR55_002718</name>
</gene>
<keyword evidence="3" id="KW-1185">Reference proteome</keyword>
<feature type="compositionally biased region" description="Low complexity" evidence="1">
    <location>
        <begin position="207"/>
        <end position="220"/>
    </location>
</feature>
<name>A0AAW0YNR3_9TREE</name>
<dbReference type="KEGG" id="kne:92179976"/>